<dbReference type="SFLD" id="SFLDG00002">
    <property type="entry name" value="C1.7:_P-type_atpase_like"/>
    <property type="match status" value="1"/>
</dbReference>
<dbReference type="FunFam" id="1.20.1110.10:FF:000001">
    <property type="entry name" value="Calcium-transporting ATPase"/>
    <property type="match status" value="1"/>
</dbReference>
<keyword evidence="17 18" id="KW-0472">Membrane</keyword>
<evidence type="ECO:0000256" key="6">
    <source>
        <dbReference type="ARBA" id="ARBA00022568"/>
    </source>
</evidence>
<evidence type="ECO:0000256" key="12">
    <source>
        <dbReference type="ARBA" id="ARBA00022842"/>
    </source>
</evidence>
<accession>A0A8C1RXS9</accession>
<dbReference type="Pfam" id="PF08282">
    <property type="entry name" value="Hydrolase_3"/>
    <property type="match status" value="1"/>
</dbReference>
<evidence type="ECO:0000256" key="11">
    <source>
        <dbReference type="ARBA" id="ARBA00022840"/>
    </source>
</evidence>
<dbReference type="GO" id="GO:0005388">
    <property type="term" value="F:P-type calcium transporter activity"/>
    <property type="evidence" value="ECO:0007669"/>
    <property type="project" value="UniProtKB-EC"/>
</dbReference>
<evidence type="ECO:0000256" key="2">
    <source>
        <dbReference type="ARBA" id="ARBA00006124"/>
    </source>
</evidence>
<dbReference type="GO" id="GO:0046872">
    <property type="term" value="F:metal ion binding"/>
    <property type="evidence" value="ECO:0007669"/>
    <property type="project" value="UniProtKB-KW"/>
</dbReference>
<dbReference type="SMART" id="SM00831">
    <property type="entry name" value="Cation_ATPase_N"/>
    <property type="match status" value="1"/>
</dbReference>
<dbReference type="Gene3D" id="1.20.1110.10">
    <property type="entry name" value="Calcium-transporting ATPase, transmembrane domain"/>
    <property type="match status" value="3"/>
</dbReference>
<comment type="function">
    <text evidence="18">Catalyzes the hydrolysis of ATP coupled with the transport of calcium.</text>
</comment>
<protein>
    <recommendedName>
        <fullName evidence="18">Calcium-transporting ATPase</fullName>
        <ecNumber evidence="18">7.2.2.10</ecNumber>
    </recommendedName>
</protein>
<evidence type="ECO:0000256" key="7">
    <source>
        <dbReference type="ARBA" id="ARBA00022692"/>
    </source>
</evidence>
<dbReference type="NCBIfam" id="TIGR01494">
    <property type="entry name" value="ATPase_P-type"/>
    <property type="match status" value="3"/>
</dbReference>
<dbReference type="GO" id="GO:0016887">
    <property type="term" value="F:ATP hydrolysis activity"/>
    <property type="evidence" value="ECO:0007669"/>
    <property type="project" value="InterPro"/>
</dbReference>
<dbReference type="SFLD" id="SFLDF00027">
    <property type="entry name" value="p-type_atpase"/>
    <property type="match status" value="1"/>
</dbReference>
<sequence length="1206" mass="133112">MGDLGNSTVDFHPKKPGMDKGDHEGDFGVTVEELSSLMELRGPEALQKIQENYTDTETLCHRLKTSPADGLSDNPADLEKRRQVFGMNFIPPKKPKTFLQLVWEALQDVTLIILEIAAIISLGLSFYQPPGGDSEACGNVSSGAEDEGEAEAGWIEGAAILLSVLCVVLVTAFNDWSKEKQFRGLQSRIEQEQRFAVVRNGTVIQIPVAEIVVGDIAQIKYGDLLPADGVLIQGNDLKIDESSLTGESDHVRKSIAKDPMLLSGTHVMEGSGKMVVTAVGVNSQTGIIFTLLGAGEMEEEKKDCKKGKQDGTLENNQNKAKKQDEAVAMEMQPLKSAEGGEVEEKEKKKASVPKKEKSVLQGKLTKLAVQIGKAGLVMSAITVIILMLYFVIETFVIQGMTWLTECTPIYVQYFVKFFIIGVTVLVVAVPEGLPLAVTISLAYSVKKMMKDNNLVRHLDACETMGNATAICSDKTGTLTTNRMTVVQIYIGDQLFREIPRPDQINPKIVELITSAIAVNCAYTSKIMAADKEGGLPKQVGNKTECALLGLVLDLKQEYQAVREQIPEEKLYKVYTFNSVRKSMSTVIQMPDGSFRLYSKGASEILLKKCSFVLGRDGEARAFRPRDKDEMVKKVIEPMACNGLRTICIAYRELPADPMPDWDNETDIVSNLICITVVGIEDPVRAEVPEAIRKCQRAGITVRMVTGDNINTARAIAAKCGIIHPGDDFLCMEGKEFNRRIRNEKGEIEQELIDKVWPKLRVLARSSPTDKHTLVKGIIDSTILEQRQVVAVTGDGTNDGPALKKADVGFAMGIAGTDVAKEASDIILTDDNFSSIVKAVMWGRNVYDSISKFLQFQLTVNVVAVIVAFTGACITQDSPLKAVQMLWVNLIMDTFASLALATEPPTEALLLRKPYGRNNPLISRTMMKNILGHAVFQLIIIFTLLFVGEKIFDIDSGRNAPLHSPPSEHYTIIFNTFVLMQLFNEINARKIHGERNVFDGIFSNPIFCSIVLGTFAIQVIASVPTHQLKCLKEAGHGPDPDEIMDEDLAEDEDEIDHAERELRRGQILWFRGLNRIQTQMEVVSTFKRSGSFQGAVRRRSSVLSQLHDIRVVKAFRSSLYDGIDRPESRNSIHDFQAHPEFIITDSVHNIPLIDETDVDDESERSNHNHSLPVTLNCNNNAAESRVYLGSSVSPCPVSPLHSLETCL</sequence>
<dbReference type="InterPro" id="IPR006068">
    <property type="entry name" value="ATPase_P-typ_cation-transptr_C"/>
</dbReference>
<keyword evidence="6 18" id="KW-0109">Calcium transport</keyword>
<keyword evidence="10 18" id="KW-0106">Calcium</keyword>
<evidence type="ECO:0000313" key="23">
    <source>
        <dbReference type="Proteomes" id="UP000694427"/>
    </source>
</evidence>
<keyword evidence="9 18" id="KW-0547">Nucleotide-binding</keyword>
<evidence type="ECO:0000256" key="19">
    <source>
        <dbReference type="SAM" id="Coils"/>
    </source>
</evidence>
<dbReference type="InterPro" id="IPR023298">
    <property type="entry name" value="ATPase_P-typ_TM_dom_sf"/>
</dbReference>
<keyword evidence="16 18" id="KW-0406">Ion transport</keyword>
<dbReference type="FunFam" id="1.20.1110.10:FF:000002">
    <property type="entry name" value="Calcium-transporting ATPase"/>
    <property type="match status" value="1"/>
</dbReference>
<proteinExistence type="inferred from homology"/>
<dbReference type="Gene3D" id="3.40.1110.10">
    <property type="entry name" value="Calcium-transporting ATPase, cytoplasmic domain N"/>
    <property type="match status" value="1"/>
</dbReference>
<dbReference type="Proteomes" id="UP000694427">
    <property type="component" value="Unplaced"/>
</dbReference>
<dbReference type="GO" id="GO:0098978">
    <property type="term" value="C:glutamatergic synapse"/>
    <property type="evidence" value="ECO:0007669"/>
    <property type="project" value="UniProtKB-ARBA"/>
</dbReference>
<evidence type="ECO:0000256" key="10">
    <source>
        <dbReference type="ARBA" id="ARBA00022837"/>
    </source>
</evidence>
<dbReference type="FunFam" id="3.40.1110.10:FF:000032">
    <property type="entry name" value="Calcium-transporting ATPase"/>
    <property type="match status" value="1"/>
</dbReference>
<feature type="transmembrane region" description="Helical" evidence="18">
    <location>
        <begin position="967"/>
        <end position="985"/>
    </location>
</feature>
<feature type="transmembrane region" description="Helical" evidence="18">
    <location>
        <begin position="417"/>
        <end position="443"/>
    </location>
</feature>
<evidence type="ECO:0000256" key="13">
    <source>
        <dbReference type="ARBA" id="ARBA00022860"/>
    </source>
</evidence>
<dbReference type="CDD" id="cd02081">
    <property type="entry name" value="P-type_ATPase_Ca_PMCA-like"/>
    <property type="match status" value="1"/>
</dbReference>
<keyword evidence="7 18" id="KW-0812">Transmembrane</keyword>
<gene>
    <name evidence="22" type="primary">LOC109068745</name>
</gene>
<evidence type="ECO:0000256" key="17">
    <source>
        <dbReference type="ARBA" id="ARBA00023136"/>
    </source>
</evidence>
<dbReference type="GO" id="GO:0005516">
    <property type="term" value="F:calmodulin binding"/>
    <property type="evidence" value="ECO:0007669"/>
    <property type="project" value="UniProtKB-KW"/>
</dbReference>
<dbReference type="PRINTS" id="PR00121">
    <property type="entry name" value="NAKATPASE"/>
</dbReference>
<keyword evidence="23" id="KW-1185">Reference proteome</keyword>
<name>A0A8C1RXS9_CYPCA</name>
<dbReference type="InterPro" id="IPR004014">
    <property type="entry name" value="ATPase_P-typ_cation-transptr_N"/>
</dbReference>
<feature type="domain" description="Cation-transporting P-type ATPase N-terminal" evidence="21">
    <location>
        <begin position="50"/>
        <end position="126"/>
    </location>
</feature>
<dbReference type="SUPFAM" id="SSF81665">
    <property type="entry name" value="Calcium ATPase, transmembrane domain M"/>
    <property type="match status" value="1"/>
</dbReference>
<evidence type="ECO:0000256" key="18">
    <source>
        <dbReference type="RuleBase" id="RU361146"/>
    </source>
</evidence>
<dbReference type="Pfam" id="PF12424">
    <property type="entry name" value="ATP_Ca_trans_C"/>
    <property type="match status" value="2"/>
</dbReference>
<dbReference type="Pfam" id="PF00689">
    <property type="entry name" value="Cation_ATPase_C"/>
    <property type="match status" value="1"/>
</dbReference>
<evidence type="ECO:0000256" key="20">
    <source>
        <dbReference type="SAM" id="MobiDB-lite"/>
    </source>
</evidence>
<feature type="coiled-coil region" evidence="19">
    <location>
        <begin position="1040"/>
        <end position="1067"/>
    </location>
</feature>
<keyword evidence="11 18" id="KW-0067">ATP-binding</keyword>
<evidence type="ECO:0000313" key="22">
    <source>
        <dbReference type="Ensembl" id="ENSCCRP00010121779.1"/>
    </source>
</evidence>
<dbReference type="InterPro" id="IPR006408">
    <property type="entry name" value="P-type_ATPase_IIB"/>
</dbReference>
<reference evidence="22" key="2">
    <citation type="submission" date="2025-09" db="UniProtKB">
        <authorList>
            <consortium name="Ensembl"/>
        </authorList>
    </citation>
    <scope>IDENTIFICATION</scope>
</reference>
<dbReference type="PROSITE" id="PS00154">
    <property type="entry name" value="ATPASE_E1_E2"/>
    <property type="match status" value="1"/>
</dbReference>
<dbReference type="InterPro" id="IPR018303">
    <property type="entry name" value="ATPase_P-typ_P_site"/>
</dbReference>
<dbReference type="FunFam" id="2.70.150.10:FF:000001">
    <property type="entry name" value="Calcium-transporting ATPase"/>
    <property type="match status" value="1"/>
</dbReference>
<dbReference type="FunFam" id="1.20.1110.10:FF:000008">
    <property type="entry name" value="Calcium-transporting ATPase"/>
    <property type="match status" value="1"/>
</dbReference>
<evidence type="ECO:0000256" key="14">
    <source>
        <dbReference type="ARBA" id="ARBA00022967"/>
    </source>
</evidence>
<keyword evidence="12" id="KW-0460">Magnesium</keyword>
<evidence type="ECO:0000256" key="15">
    <source>
        <dbReference type="ARBA" id="ARBA00022989"/>
    </source>
</evidence>
<comment type="caution">
    <text evidence="18">Lacks conserved residue(s) required for the propagation of feature annotation.</text>
</comment>
<dbReference type="Pfam" id="PF00690">
    <property type="entry name" value="Cation_ATPase_N"/>
    <property type="match status" value="1"/>
</dbReference>
<evidence type="ECO:0000256" key="16">
    <source>
        <dbReference type="ARBA" id="ARBA00023065"/>
    </source>
</evidence>
<dbReference type="InterPro" id="IPR059000">
    <property type="entry name" value="ATPase_P-type_domA"/>
</dbReference>
<reference evidence="22" key="1">
    <citation type="submission" date="2025-08" db="UniProtKB">
        <authorList>
            <consortium name="Ensembl"/>
        </authorList>
    </citation>
    <scope>IDENTIFICATION</scope>
</reference>
<comment type="subcellular location">
    <subcellularLocation>
        <location evidence="1">Cell membrane</location>
        <topology evidence="1">Multi-pass membrane protein</topology>
    </subcellularLocation>
    <subcellularLocation>
        <location evidence="18">Membrane</location>
        <topology evidence="18">Multi-pass membrane protein</topology>
    </subcellularLocation>
</comment>
<dbReference type="GO" id="GO:0005886">
    <property type="term" value="C:plasma membrane"/>
    <property type="evidence" value="ECO:0007669"/>
    <property type="project" value="UniProtKB-SubCell"/>
</dbReference>
<keyword evidence="15 18" id="KW-1133">Transmembrane helix</keyword>
<feature type="region of interest" description="Disordered" evidence="20">
    <location>
        <begin position="1"/>
        <end position="24"/>
    </location>
</feature>
<dbReference type="SUPFAM" id="SSF81653">
    <property type="entry name" value="Calcium ATPase, transduction domain A"/>
    <property type="match status" value="1"/>
</dbReference>
<evidence type="ECO:0000256" key="1">
    <source>
        <dbReference type="ARBA" id="ARBA00004651"/>
    </source>
</evidence>
<dbReference type="Gene3D" id="2.70.150.10">
    <property type="entry name" value="Calcium-transporting ATPase, cytoplasmic transduction domain A"/>
    <property type="match status" value="1"/>
</dbReference>
<feature type="transmembrane region" description="Helical" evidence="18">
    <location>
        <begin position="929"/>
        <end position="947"/>
    </location>
</feature>
<dbReference type="InterPro" id="IPR022141">
    <property type="entry name" value="ATP_Ca_trans_C"/>
</dbReference>
<dbReference type="GO" id="GO:0051480">
    <property type="term" value="P:regulation of cytosolic calcium ion concentration"/>
    <property type="evidence" value="ECO:0007669"/>
    <property type="project" value="TreeGrafter"/>
</dbReference>
<keyword evidence="19" id="KW-0175">Coiled coil</keyword>
<dbReference type="PRINTS" id="PR00119">
    <property type="entry name" value="CATATPASE"/>
</dbReference>
<keyword evidence="5" id="KW-0597">Phosphoprotein</keyword>
<keyword evidence="13" id="KW-0112">Calmodulin-binding</keyword>
<dbReference type="SUPFAM" id="SSF81660">
    <property type="entry name" value="Metal cation-transporting ATPase, ATP-binding domain N"/>
    <property type="match status" value="1"/>
</dbReference>
<dbReference type="InterPro" id="IPR023299">
    <property type="entry name" value="ATPase_P-typ_cyto_dom_N"/>
</dbReference>
<keyword evidence="8" id="KW-0479">Metal-binding</keyword>
<evidence type="ECO:0000256" key="9">
    <source>
        <dbReference type="ARBA" id="ARBA00022741"/>
    </source>
</evidence>
<evidence type="ECO:0000256" key="3">
    <source>
        <dbReference type="ARBA" id="ARBA00022448"/>
    </source>
</evidence>
<dbReference type="EC" id="7.2.2.10" evidence="18"/>
<comment type="catalytic activity">
    <reaction evidence="18">
        <text>Ca(2+)(in) + ATP + H2O = Ca(2+)(out) + ADP + phosphate + H(+)</text>
        <dbReference type="Rhea" id="RHEA:18105"/>
        <dbReference type="ChEBI" id="CHEBI:15377"/>
        <dbReference type="ChEBI" id="CHEBI:15378"/>
        <dbReference type="ChEBI" id="CHEBI:29108"/>
        <dbReference type="ChEBI" id="CHEBI:30616"/>
        <dbReference type="ChEBI" id="CHEBI:43474"/>
        <dbReference type="ChEBI" id="CHEBI:456216"/>
        <dbReference type="EC" id="7.2.2.10"/>
    </reaction>
</comment>
<dbReference type="PANTHER" id="PTHR24093:SF284">
    <property type="entry name" value="PLASMA MEMBRANE CALCIUM-TRANSPORTING ATPASE 3"/>
    <property type="match status" value="1"/>
</dbReference>
<evidence type="ECO:0000256" key="4">
    <source>
        <dbReference type="ARBA" id="ARBA00022475"/>
    </source>
</evidence>
<keyword evidence="3 18" id="KW-0813">Transport</keyword>
<feature type="region of interest" description="Disordered" evidence="20">
    <location>
        <begin position="302"/>
        <end position="354"/>
    </location>
</feature>
<dbReference type="InterPro" id="IPR044492">
    <property type="entry name" value="P_typ_ATPase_HD_dom"/>
</dbReference>
<feature type="transmembrane region" description="Helical" evidence="18">
    <location>
        <begin position="376"/>
        <end position="397"/>
    </location>
</feature>
<organism evidence="22 23">
    <name type="scientific">Cyprinus carpio</name>
    <name type="common">Common carp</name>
    <dbReference type="NCBI Taxonomy" id="7962"/>
    <lineage>
        <taxon>Eukaryota</taxon>
        <taxon>Metazoa</taxon>
        <taxon>Chordata</taxon>
        <taxon>Craniata</taxon>
        <taxon>Vertebrata</taxon>
        <taxon>Euteleostomi</taxon>
        <taxon>Actinopterygii</taxon>
        <taxon>Neopterygii</taxon>
        <taxon>Teleostei</taxon>
        <taxon>Ostariophysi</taxon>
        <taxon>Cypriniformes</taxon>
        <taxon>Cyprinidae</taxon>
        <taxon>Cyprininae</taxon>
        <taxon>Cyprinus</taxon>
    </lineage>
</organism>
<feature type="transmembrane region" description="Helical" evidence="18">
    <location>
        <begin position="997"/>
        <end position="1020"/>
    </location>
</feature>
<keyword evidence="4" id="KW-1003">Cell membrane</keyword>
<feature type="compositionally biased region" description="Basic and acidic residues" evidence="20">
    <location>
        <begin position="342"/>
        <end position="354"/>
    </location>
</feature>
<feature type="compositionally biased region" description="Basic and acidic residues" evidence="20">
    <location>
        <begin position="302"/>
        <end position="311"/>
    </location>
</feature>
<dbReference type="GO" id="GO:0005524">
    <property type="term" value="F:ATP binding"/>
    <property type="evidence" value="ECO:0007669"/>
    <property type="project" value="UniProtKB-KW"/>
</dbReference>
<comment type="similarity">
    <text evidence="2 18">Belongs to the cation transport ATPase (P-type) (TC 3.A.3) family. Type IIB subfamily.</text>
</comment>
<dbReference type="GO" id="GO:0030165">
    <property type="term" value="F:PDZ domain binding"/>
    <property type="evidence" value="ECO:0007669"/>
    <property type="project" value="TreeGrafter"/>
</dbReference>
<dbReference type="Pfam" id="PF13246">
    <property type="entry name" value="Cation_ATPase"/>
    <property type="match status" value="1"/>
</dbReference>
<evidence type="ECO:0000259" key="21">
    <source>
        <dbReference type="SMART" id="SM00831"/>
    </source>
</evidence>
<feature type="compositionally biased region" description="Basic and acidic residues" evidence="20">
    <location>
        <begin position="11"/>
        <end position="24"/>
    </location>
</feature>
<dbReference type="SFLD" id="SFLDS00003">
    <property type="entry name" value="Haloacid_Dehalogenase"/>
    <property type="match status" value="1"/>
</dbReference>
<dbReference type="FunFam" id="3.40.50.1000:FF:000007">
    <property type="entry name" value="Calcium-transporting ATPase"/>
    <property type="match status" value="1"/>
</dbReference>
<dbReference type="InterPro" id="IPR008250">
    <property type="entry name" value="ATPase_P-typ_transduc_dom_A_sf"/>
</dbReference>
<keyword evidence="14" id="KW-1278">Translocase</keyword>
<dbReference type="InterPro" id="IPR001757">
    <property type="entry name" value="P_typ_ATPase"/>
</dbReference>
<dbReference type="AlphaFoldDB" id="A0A8C1RXS9"/>
<dbReference type="NCBIfam" id="TIGR01517">
    <property type="entry name" value="ATPase-IIB_Ca"/>
    <property type="match status" value="1"/>
</dbReference>
<dbReference type="Ensembl" id="ENSCCRT00010135243.1">
    <property type="protein sequence ID" value="ENSCCRP00010121779.1"/>
    <property type="gene ID" value="ENSCCRG00010053132.1"/>
</dbReference>
<evidence type="ECO:0000256" key="8">
    <source>
        <dbReference type="ARBA" id="ARBA00022723"/>
    </source>
</evidence>
<dbReference type="SUPFAM" id="SSF56784">
    <property type="entry name" value="HAD-like"/>
    <property type="match status" value="1"/>
</dbReference>
<evidence type="ECO:0000256" key="5">
    <source>
        <dbReference type="ARBA" id="ARBA00022553"/>
    </source>
</evidence>
<dbReference type="PANTHER" id="PTHR24093">
    <property type="entry name" value="CATION TRANSPORTING ATPASE"/>
    <property type="match status" value="1"/>
</dbReference>
<dbReference type="Pfam" id="PF00122">
    <property type="entry name" value="E1-E2_ATPase"/>
    <property type="match status" value="1"/>
</dbReference>
<dbReference type="InterPro" id="IPR036412">
    <property type="entry name" value="HAD-like_sf"/>
</dbReference>